<dbReference type="Proteomes" id="UP000054630">
    <property type="component" value="Unassembled WGS sequence"/>
</dbReference>
<comment type="similarity">
    <text evidence="2">Belongs to the thymosin beta family.</text>
</comment>
<dbReference type="AlphaFoldDB" id="A0A0V0SL56"/>
<feature type="non-terminal residue" evidence="5">
    <location>
        <position position="191"/>
    </location>
</feature>
<evidence type="ECO:0000256" key="3">
    <source>
        <dbReference type="ARBA" id="ARBA00022490"/>
    </source>
</evidence>
<dbReference type="InterPro" id="IPR001152">
    <property type="entry name" value="Beta-thymosin"/>
</dbReference>
<dbReference type="EMBL" id="JYDL01000003">
    <property type="protein sequence ID" value="KRX27425.1"/>
    <property type="molecule type" value="Genomic_DNA"/>
</dbReference>
<evidence type="ECO:0000313" key="6">
    <source>
        <dbReference type="Proteomes" id="UP000054630"/>
    </source>
</evidence>
<name>A0A0V0SL56_9BILA</name>
<dbReference type="Pfam" id="PF01290">
    <property type="entry name" value="Thymosin"/>
    <property type="match status" value="2"/>
</dbReference>
<evidence type="ECO:0000256" key="1">
    <source>
        <dbReference type="ARBA" id="ARBA00004245"/>
    </source>
</evidence>
<proteinExistence type="inferred from homology"/>
<comment type="subcellular location">
    <subcellularLocation>
        <location evidence="1">Cytoplasm</location>
        <location evidence="1">Cytoskeleton</location>
    </subcellularLocation>
</comment>
<dbReference type="GO" id="GO:0005856">
    <property type="term" value="C:cytoskeleton"/>
    <property type="evidence" value="ECO:0007669"/>
    <property type="project" value="UniProtKB-SubCell"/>
</dbReference>
<reference evidence="5 6" key="1">
    <citation type="submission" date="2015-01" db="EMBL/GenBank/DDBJ databases">
        <title>Evolution of Trichinella species and genotypes.</title>
        <authorList>
            <person name="Korhonen P.K."/>
            <person name="Edoardo P."/>
            <person name="Giuseppe L.R."/>
            <person name="Gasser R.B."/>
        </authorList>
    </citation>
    <scope>NUCLEOTIDE SEQUENCE [LARGE SCALE GENOMIC DNA]</scope>
    <source>
        <strain evidence="5">ISS37</strain>
    </source>
</reference>
<dbReference type="STRING" id="6336.A0A0V0SL56"/>
<keyword evidence="6" id="KW-1185">Reference proteome</keyword>
<comment type="caution">
    <text evidence="5">The sequence shown here is derived from an EMBL/GenBank/DDBJ whole genome shotgun (WGS) entry which is preliminary data.</text>
</comment>
<dbReference type="SMART" id="SM00152">
    <property type="entry name" value="THY"/>
    <property type="match status" value="3"/>
</dbReference>
<dbReference type="GO" id="GO:0003785">
    <property type="term" value="F:actin monomer binding"/>
    <property type="evidence" value="ECO:0007669"/>
    <property type="project" value="InterPro"/>
</dbReference>
<feature type="non-terminal residue" evidence="5">
    <location>
        <position position="1"/>
    </location>
</feature>
<dbReference type="InterPro" id="IPR038386">
    <property type="entry name" value="Beta-thymosin_sf"/>
</dbReference>
<dbReference type="PANTHER" id="PTHR20940:SF1">
    <property type="entry name" value="CIBOULOT, ISOFORM A"/>
    <property type="match status" value="1"/>
</dbReference>
<sequence length="191" mass="22609">RQQQHHTGRHSRKKISFAFILIINNYNCCLFIKNCCFCFSFEQKMNNSKESQPKVTHEEFQNELRNFDSDQLRHIEPTEKVVLPSKEDVIQEKVEIAHQNVLVDVSQFQRHSLQHADTNERVYLPTKDEVKQERMEQAYTGVLKEVSTFERNSLTHSEPVEKYHMPTKEELAREKVMHQVPGFDQSKLKHA</sequence>
<keyword evidence="3" id="KW-0963">Cytoplasm</keyword>
<dbReference type="GO" id="GO:0005829">
    <property type="term" value="C:cytosol"/>
    <property type="evidence" value="ECO:0007669"/>
    <property type="project" value="TreeGrafter"/>
</dbReference>
<keyword evidence="4" id="KW-0206">Cytoskeleton</keyword>
<evidence type="ECO:0000313" key="5">
    <source>
        <dbReference type="EMBL" id="KRX27425.1"/>
    </source>
</evidence>
<dbReference type="GO" id="GO:0007015">
    <property type="term" value="P:actin filament organization"/>
    <property type="evidence" value="ECO:0007669"/>
    <property type="project" value="InterPro"/>
</dbReference>
<dbReference type="PANTHER" id="PTHR20940">
    <property type="entry name" value="TETRA THYMOSIN"/>
    <property type="match status" value="1"/>
</dbReference>
<evidence type="ECO:0000256" key="2">
    <source>
        <dbReference type="ARBA" id="ARBA00009511"/>
    </source>
</evidence>
<gene>
    <name evidence="5" type="ORF">T07_9803</name>
</gene>
<organism evidence="5 6">
    <name type="scientific">Trichinella nelsoni</name>
    <dbReference type="NCBI Taxonomy" id="6336"/>
    <lineage>
        <taxon>Eukaryota</taxon>
        <taxon>Metazoa</taxon>
        <taxon>Ecdysozoa</taxon>
        <taxon>Nematoda</taxon>
        <taxon>Enoplea</taxon>
        <taxon>Dorylaimia</taxon>
        <taxon>Trichinellida</taxon>
        <taxon>Trichinellidae</taxon>
        <taxon>Trichinella</taxon>
    </lineage>
</organism>
<accession>A0A0V0SL56</accession>
<protein>
    <submittedName>
        <fullName evidence="5">Uncharacterized protein</fullName>
    </submittedName>
</protein>
<evidence type="ECO:0000256" key="4">
    <source>
        <dbReference type="ARBA" id="ARBA00023212"/>
    </source>
</evidence>
<dbReference type="Gene3D" id="1.20.5.520">
    <property type="entry name" value="Single helix bin"/>
    <property type="match status" value="3"/>
</dbReference>
<dbReference type="OrthoDB" id="2151618at2759"/>